<gene>
    <name evidence="1" type="ORF">S03H2_59922</name>
</gene>
<sequence>MEMRFAVYVNPACPRVSIIYGDQVKRWAPFARIHTTLCGEWTQGTDECPGGHWLGPFSYEEAVHVANATGLPVVRCNITLKILGGQVRNERPGYKA</sequence>
<proteinExistence type="predicted"/>
<name>X1JXI1_9ZZZZ</name>
<dbReference type="AlphaFoldDB" id="X1JXI1"/>
<comment type="caution">
    <text evidence="1">The sequence shown here is derived from an EMBL/GenBank/DDBJ whole genome shotgun (WGS) entry which is preliminary data.</text>
</comment>
<protein>
    <submittedName>
        <fullName evidence="1">Uncharacterized protein</fullName>
    </submittedName>
</protein>
<organism evidence="1">
    <name type="scientific">marine sediment metagenome</name>
    <dbReference type="NCBI Taxonomy" id="412755"/>
    <lineage>
        <taxon>unclassified sequences</taxon>
        <taxon>metagenomes</taxon>
        <taxon>ecological metagenomes</taxon>
    </lineage>
</organism>
<reference evidence="1" key="1">
    <citation type="journal article" date="2014" name="Front. Microbiol.">
        <title>High frequency of phylogenetically diverse reductive dehalogenase-homologous genes in deep subseafloor sedimentary metagenomes.</title>
        <authorList>
            <person name="Kawai M."/>
            <person name="Futagami T."/>
            <person name="Toyoda A."/>
            <person name="Takaki Y."/>
            <person name="Nishi S."/>
            <person name="Hori S."/>
            <person name="Arai W."/>
            <person name="Tsubouchi T."/>
            <person name="Morono Y."/>
            <person name="Uchiyama I."/>
            <person name="Ito T."/>
            <person name="Fujiyama A."/>
            <person name="Inagaki F."/>
            <person name="Takami H."/>
        </authorList>
    </citation>
    <scope>NUCLEOTIDE SEQUENCE</scope>
    <source>
        <strain evidence="1">Expedition CK06-06</strain>
    </source>
</reference>
<evidence type="ECO:0000313" key="1">
    <source>
        <dbReference type="EMBL" id="GAH86085.1"/>
    </source>
</evidence>
<feature type="non-terminal residue" evidence="1">
    <location>
        <position position="96"/>
    </location>
</feature>
<accession>X1JXI1</accession>
<dbReference type="EMBL" id="BARU01038570">
    <property type="protein sequence ID" value="GAH86085.1"/>
    <property type="molecule type" value="Genomic_DNA"/>
</dbReference>